<proteinExistence type="predicted"/>
<evidence type="ECO:0000313" key="2">
    <source>
        <dbReference type="Proteomes" id="UP000034127"/>
    </source>
</evidence>
<dbReference type="AlphaFoldDB" id="A0A0G0BDX1"/>
<comment type="caution">
    <text evidence="1">The sequence shown here is derived from an EMBL/GenBank/DDBJ whole genome shotgun (WGS) entry which is preliminary data.</text>
</comment>
<name>A0A0G0BDX1_9BACT</name>
<evidence type="ECO:0008006" key="3">
    <source>
        <dbReference type="Google" id="ProtNLM"/>
    </source>
</evidence>
<sequence length="459" mass="52128">MVLSVIEKQSNGDIAQGFKRLSKNAFIEDTLPKIKGGRALFYRAPAIKWGYSKKLERKIESRFENINQGDFQIVIIAPPSKANNFSAQLYEDLSNNHLGKHKVAEYSSSTFGRDTEIQVTVNNEEVPETVFIVASPQDENDYALINDVASKYRKFPKVKKIVLIAPFMANQREDKNAKYNKEKDRIEYTGQTITIASRLASLSRDIDKIINFEPHSSASQAWAAEYGMSFAPISLWKLMAEEFQSKLRSESKYYNPDDYVFIRPDKGRNISAIRMQRHLGIKTRVNFEKDRDGNGNTVFKKLTAKQTRDIRGKNLLIYDDEGATFGTMSGVIGKIAEAKADVKSITVMLGHARFAEDFINKEGRYIPGWKQNIKKIIDAAKSANPPIKLKFIISDTRQALGDIYAFARKNEGLFSFVSVAPLIRQLIESEISQKNPWTDSDLKELLIQPITKEEENDDE</sequence>
<dbReference type="Proteomes" id="UP000034127">
    <property type="component" value="Unassembled WGS sequence"/>
</dbReference>
<dbReference type="InterPro" id="IPR029057">
    <property type="entry name" value="PRTase-like"/>
</dbReference>
<evidence type="ECO:0000313" key="1">
    <source>
        <dbReference type="EMBL" id="KKP67599.1"/>
    </source>
</evidence>
<dbReference type="InterPro" id="IPR000836">
    <property type="entry name" value="PRTase_dom"/>
</dbReference>
<organism evidence="1 2">
    <name type="scientific">Candidatus Roizmanbacteria bacterium GW2011_GWC2_35_12</name>
    <dbReference type="NCBI Taxonomy" id="1618485"/>
    <lineage>
        <taxon>Bacteria</taxon>
        <taxon>Candidatus Roizmaniibacteriota</taxon>
    </lineage>
</organism>
<dbReference type="EMBL" id="LBPX01000011">
    <property type="protein sequence ID" value="KKP67599.1"/>
    <property type="molecule type" value="Genomic_DNA"/>
</dbReference>
<protein>
    <recommendedName>
        <fullName evidence="3">Phosphoribosyl pyrophosphate synthase</fullName>
    </recommendedName>
</protein>
<dbReference type="CDD" id="cd06223">
    <property type="entry name" value="PRTases_typeI"/>
    <property type="match status" value="1"/>
</dbReference>
<dbReference type="Gene3D" id="3.40.50.2020">
    <property type="match status" value="2"/>
</dbReference>
<reference evidence="1 2" key="1">
    <citation type="journal article" date="2015" name="Nature">
        <title>rRNA introns, odd ribosomes, and small enigmatic genomes across a large radiation of phyla.</title>
        <authorList>
            <person name="Brown C.T."/>
            <person name="Hug L.A."/>
            <person name="Thomas B.C."/>
            <person name="Sharon I."/>
            <person name="Castelle C.J."/>
            <person name="Singh A."/>
            <person name="Wilkins M.J."/>
            <person name="Williams K.H."/>
            <person name="Banfield J.F."/>
        </authorList>
    </citation>
    <scope>NUCLEOTIDE SEQUENCE [LARGE SCALE GENOMIC DNA]</scope>
</reference>
<gene>
    <name evidence="1" type="ORF">UR63_C0011G0002</name>
</gene>
<dbReference type="SUPFAM" id="SSF53271">
    <property type="entry name" value="PRTase-like"/>
    <property type="match status" value="1"/>
</dbReference>
<accession>A0A0G0BDX1</accession>